<evidence type="ECO:0000256" key="1">
    <source>
        <dbReference type="SAM" id="MobiDB-lite"/>
    </source>
</evidence>
<proteinExistence type="predicted"/>
<keyword evidence="4" id="KW-1185">Reference proteome</keyword>
<dbReference type="AlphaFoldDB" id="A0A0N5CUD4"/>
<feature type="transmembrane region" description="Helical" evidence="2">
    <location>
        <begin position="41"/>
        <end position="64"/>
    </location>
</feature>
<accession>A0A0N5CUD4</accession>
<feature type="transmembrane region" description="Helical" evidence="2">
    <location>
        <begin position="137"/>
        <end position="158"/>
    </location>
</feature>
<evidence type="ECO:0000313" key="3">
    <source>
        <dbReference type="EMBL" id="VDN00880.1"/>
    </source>
</evidence>
<feature type="region of interest" description="Disordered" evidence="1">
    <location>
        <begin position="64"/>
        <end position="88"/>
    </location>
</feature>
<reference evidence="3 4" key="2">
    <citation type="submission" date="2018-11" db="EMBL/GenBank/DDBJ databases">
        <authorList>
            <consortium name="Pathogen Informatics"/>
        </authorList>
    </citation>
    <scope>NUCLEOTIDE SEQUENCE [LARGE SCALE GENOMIC DNA]</scope>
</reference>
<gene>
    <name evidence="3" type="ORF">TCLT_LOCUS3858</name>
</gene>
<dbReference type="Proteomes" id="UP000276776">
    <property type="component" value="Unassembled WGS sequence"/>
</dbReference>
<sequence length="163" mass="17262">MYSEGIGCRVGRRVGYYTGWSAARVAEVVLRGRVDVRDSSVILIAVIVAVEIVAVVVVSSSSSISSSRSSSSSSNGDSSIGRGSGSGSSGNYEDFVFVPLPFSNIAMSFLNPATTRSTAPTTKLVIASSRRLIIANFSWDFIASHAIICVYRSLLLLLGRKDS</sequence>
<keyword evidence="2" id="KW-1133">Transmembrane helix</keyword>
<protein>
    <submittedName>
        <fullName evidence="5">Wsv453</fullName>
    </submittedName>
</protein>
<keyword evidence="2" id="KW-0472">Membrane</keyword>
<name>A0A0N5CUD4_THECL</name>
<dbReference type="EMBL" id="UYYF01004268">
    <property type="protein sequence ID" value="VDN00880.1"/>
    <property type="molecule type" value="Genomic_DNA"/>
</dbReference>
<organism evidence="5">
    <name type="scientific">Thelazia callipaeda</name>
    <name type="common">Oriental eyeworm</name>
    <name type="synonym">Parasitic nematode</name>
    <dbReference type="NCBI Taxonomy" id="103827"/>
    <lineage>
        <taxon>Eukaryota</taxon>
        <taxon>Metazoa</taxon>
        <taxon>Ecdysozoa</taxon>
        <taxon>Nematoda</taxon>
        <taxon>Chromadorea</taxon>
        <taxon>Rhabditida</taxon>
        <taxon>Spirurina</taxon>
        <taxon>Spiruromorpha</taxon>
        <taxon>Thelazioidea</taxon>
        <taxon>Thelaziidae</taxon>
        <taxon>Thelazia</taxon>
    </lineage>
</organism>
<keyword evidence="2" id="KW-0812">Transmembrane</keyword>
<evidence type="ECO:0000313" key="4">
    <source>
        <dbReference type="Proteomes" id="UP000276776"/>
    </source>
</evidence>
<evidence type="ECO:0000256" key="2">
    <source>
        <dbReference type="SAM" id="Phobius"/>
    </source>
</evidence>
<dbReference type="WBParaSite" id="TCLT_0000386901-mRNA-1">
    <property type="protein sequence ID" value="TCLT_0000386901-mRNA-1"/>
    <property type="gene ID" value="TCLT_0000386901"/>
</dbReference>
<reference evidence="5" key="1">
    <citation type="submission" date="2017-02" db="UniProtKB">
        <authorList>
            <consortium name="WormBaseParasite"/>
        </authorList>
    </citation>
    <scope>IDENTIFICATION</scope>
</reference>
<feature type="compositionally biased region" description="Low complexity" evidence="1">
    <location>
        <begin position="64"/>
        <end position="81"/>
    </location>
</feature>
<evidence type="ECO:0000313" key="5">
    <source>
        <dbReference type="WBParaSite" id="TCLT_0000386901-mRNA-1"/>
    </source>
</evidence>